<gene>
    <name evidence="1" type="ORF">ABC974_09975</name>
</gene>
<keyword evidence="2" id="KW-1185">Reference proteome</keyword>
<dbReference type="RefSeq" id="WP_343891260.1">
    <property type="nucleotide sequence ID" value="NZ_BAAAEH010000040.1"/>
</dbReference>
<name>A0ABU9Y2D0_9SPHN</name>
<dbReference type="Pfam" id="PF13289">
    <property type="entry name" value="SIR2_2"/>
    <property type="match status" value="1"/>
</dbReference>
<organism evidence="1 2">
    <name type="scientific">Sphingomonas oligophenolica</name>
    <dbReference type="NCBI Taxonomy" id="301154"/>
    <lineage>
        <taxon>Bacteria</taxon>
        <taxon>Pseudomonadati</taxon>
        <taxon>Pseudomonadota</taxon>
        <taxon>Alphaproteobacteria</taxon>
        <taxon>Sphingomonadales</taxon>
        <taxon>Sphingomonadaceae</taxon>
        <taxon>Sphingomonas</taxon>
    </lineage>
</organism>
<evidence type="ECO:0000313" key="2">
    <source>
        <dbReference type="Proteomes" id="UP001419910"/>
    </source>
</evidence>
<comment type="caution">
    <text evidence="1">The sequence shown here is derived from an EMBL/GenBank/DDBJ whole genome shotgun (WGS) entry which is preliminary data.</text>
</comment>
<dbReference type="EMBL" id="JBDIME010000006">
    <property type="protein sequence ID" value="MEN2789953.1"/>
    <property type="molecule type" value="Genomic_DNA"/>
</dbReference>
<protein>
    <submittedName>
        <fullName evidence="1">SIR2 family protein</fullName>
    </submittedName>
</protein>
<evidence type="ECO:0000313" key="1">
    <source>
        <dbReference type="EMBL" id="MEN2789953.1"/>
    </source>
</evidence>
<reference evidence="1 2" key="1">
    <citation type="submission" date="2024-05" db="EMBL/GenBank/DDBJ databases">
        <authorList>
            <person name="Liu Q."/>
            <person name="Xin Y.-H."/>
        </authorList>
    </citation>
    <scope>NUCLEOTIDE SEQUENCE [LARGE SCALE GENOMIC DNA]</scope>
    <source>
        <strain evidence="1 2">CGMCC 1.10181</strain>
    </source>
</reference>
<accession>A0ABU9Y2D0</accession>
<dbReference type="Proteomes" id="UP001419910">
    <property type="component" value="Unassembled WGS sequence"/>
</dbReference>
<sequence>MTTEPSEHRSTQALRHALDGTAMLFVGSGVGFLAKALSDEKLPNGRTLANLLHKEFGIDEGRHSLQRISQFALGKLGPDRLLALLRDRLKVVEVDDRLQTLYRLPWLRIYTTNYDDAIEYSRRGHCLVSSFTLTDDPSTAPQGAVVHLNGYIDSIKPDSFNKDAVLTDISYSVNEFQDSDWSHRFLVDIRTSRSIIFIGYSMADLDIVRLLLIDPEISRKTIIYVSPDTDDVELETLSSYGEVRTGGFDDLYTRLTDVSSSYVPVENALFTELRRIQVKERLGSASSAELVYRQLVYGRVAEKEFLLSAEPLPNTSYIGPRAQLTQALSAIDAGKGRDIFIHGELASGKSCACLLAAKHFINNDYEVYIASQGPHLF</sequence>
<proteinExistence type="predicted"/>